<feature type="repeat" description="TPR" evidence="1">
    <location>
        <begin position="400"/>
        <end position="433"/>
    </location>
</feature>
<proteinExistence type="predicted"/>
<dbReference type="PANTHER" id="PTHR22550:SF14">
    <property type="entry name" value="VWFA DOMAIN-CONTAINING PROTEIN"/>
    <property type="match status" value="1"/>
</dbReference>
<accession>A0A366D2W3</accession>
<dbReference type="InterPro" id="IPR019734">
    <property type="entry name" value="TPR_rpt"/>
</dbReference>
<dbReference type="PROSITE" id="PS50234">
    <property type="entry name" value="VWFA"/>
    <property type="match status" value="1"/>
</dbReference>
<dbReference type="Gene3D" id="3.40.50.410">
    <property type="entry name" value="von Willebrand factor, type A domain"/>
    <property type="match status" value="1"/>
</dbReference>
<feature type="region of interest" description="Disordered" evidence="2">
    <location>
        <begin position="444"/>
        <end position="534"/>
    </location>
</feature>
<evidence type="ECO:0000313" key="5">
    <source>
        <dbReference type="Proteomes" id="UP000252086"/>
    </source>
</evidence>
<dbReference type="AlphaFoldDB" id="A0A366D2W3"/>
<feature type="compositionally biased region" description="Low complexity" evidence="2">
    <location>
        <begin position="445"/>
        <end position="454"/>
    </location>
</feature>
<dbReference type="OrthoDB" id="9807628at2"/>
<sequence length="570" mass="64973">MTLADTLHFERPWWLLCIPVTWLLAWLFDGKKTQQKQLNQLVDAHLLPYLQASSSQPALNKWLGVLCLSLCWIGLTGISWQQSPHKMYTNTQQTIFVVDQSLSMYATDIKPNRQTQLKQTVRDILNHSQGGDVALVAYAGDSYVISPFSQDKETIIHFLLALEPIIMPVYGNHLSQAIETALSLNKAASSLHLIVLTDDLADRDKDAIPDLLDDKNITFDLIAFGTEKGSPIKLPNERILKKSGQTIIPSTPLTELENFTHDLGGHFYHGRLDQQALQQINRHQPQQNQNKQADNKSIVWQDQGHWFALPFLMWLAYQFRRGVLFFLLIGMFSTPSKTLYASPLDWFKTPDQQAQQAVNEGDWQTAEKLFKRPDWQAASSYAIEKYDRTIQLLEQSNRQAADNYNLGNAYALAGQTDKAIESYEKALEQDPQLSAAKENLEYLKQQQQSNQSPQDTNKPSPTTNQHQDQSSDGQQSKQKNDSDDAKNSDKTNETQDKDQPPKDNGQTETGNKPSAQTNTQQNLESKQALEQWLRQIQDDPGSLLQRKLEYLHQEKRNQNLLMQEDGMNPW</sequence>
<dbReference type="PANTHER" id="PTHR22550">
    <property type="entry name" value="SPORE GERMINATION PROTEIN"/>
    <property type="match status" value="1"/>
</dbReference>
<feature type="compositionally biased region" description="Basic and acidic residues" evidence="2">
    <location>
        <begin position="478"/>
        <end position="501"/>
    </location>
</feature>
<feature type="compositionally biased region" description="Polar residues" evidence="2">
    <location>
        <begin position="504"/>
        <end position="525"/>
    </location>
</feature>
<evidence type="ECO:0000313" key="4">
    <source>
        <dbReference type="EMBL" id="RBO83774.1"/>
    </source>
</evidence>
<dbReference type="RefSeq" id="WP_113873774.1">
    <property type="nucleotide sequence ID" value="NZ_QNRF01000003.1"/>
</dbReference>
<dbReference type="Proteomes" id="UP000252086">
    <property type="component" value="Unassembled WGS sequence"/>
</dbReference>
<dbReference type="SUPFAM" id="SSF48452">
    <property type="entry name" value="TPR-like"/>
    <property type="match status" value="1"/>
</dbReference>
<dbReference type="Pfam" id="PF00515">
    <property type="entry name" value="TPR_1"/>
    <property type="match status" value="1"/>
</dbReference>
<dbReference type="EMBL" id="QNRF01000003">
    <property type="protein sequence ID" value="RBO83774.1"/>
    <property type="molecule type" value="Genomic_DNA"/>
</dbReference>
<dbReference type="InterPro" id="IPR036465">
    <property type="entry name" value="vWFA_dom_sf"/>
</dbReference>
<keyword evidence="5" id="KW-1185">Reference proteome</keyword>
<dbReference type="InterPro" id="IPR050768">
    <property type="entry name" value="UPF0353/GerABKA_families"/>
</dbReference>
<reference evidence="4 5" key="1">
    <citation type="submission" date="2018-06" db="EMBL/GenBank/DDBJ databases">
        <title>Genomic Encyclopedia of Type Strains, Phase III (KMG-III): the genomes of soil and plant-associated and newly described type strains.</title>
        <authorList>
            <person name="Whitman W."/>
        </authorList>
    </citation>
    <scope>NUCLEOTIDE SEQUENCE [LARGE SCALE GENOMIC DNA]</scope>
    <source>
        <strain evidence="4 5">CECT 7732</strain>
    </source>
</reference>
<dbReference type="PROSITE" id="PS50005">
    <property type="entry name" value="TPR"/>
    <property type="match status" value="1"/>
</dbReference>
<keyword evidence="1" id="KW-0802">TPR repeat</keyword>
<dbReference type="InterPro" id="IPR011990">
    <property type="entry name" value="TPR-like_helical_dom_sf"/>
</dbReference>
<dbReference type="SMART" id="SM00327">
    <property type="entry name" value="VWA"/>
    <property type="match status" value="1"/>
</dbReference>
<evidence type="ECO:0000259" key="3">
    <source>
        <dbReference type="PROSITE" id="PS50234"/>
    </source>
</evidence>
<name>A0A366D2W3_9GAMM</name>
<feature type="compositionally biased region" description="Low complexity" evidence="2">
    <location>
        <begin position="464"/>
        <end position="477"/>
    </location>
</feature>
<organism evidence="4 5">
    <name type="scientific">Marinomonas aquiplantarum</name>
    <dbReference type="NCBI Taxonomy" id="491951"/>
    <lineage>
        <taxon>Bacteria</taxon>
        <taxon>Pseudomonadati</taxon>
        <taxon>Pseudomonadota</taxon>
        <taxon>Gammaproteobacteria</taxon>
        <taxon>Oceanospirillales</taxon>
        <taxon>Oceanospirillaceae</taxon>
        <taxon>Marinomonas</taxon>
    </lineage>
</organism>
<dbReference type="SMART" id="SM00028">
    <property type="entry name" value="TPR"/>
    <property type="match status" value="1"/>
</dbReference>
<dbReference type="PROSITE" id="PS50293">
    <property type="entry name" value="TPR_REGION"/>
    <property type="match status" value="1"/>
</dbReference>
<gene>
    <name evidence="4" type="ORF">DFP76_10346</name>
</gene>
<dbReference type="Gene3D" id="1.25.40.10">
    <property type="entry name" value="Tetratricopeptide repeat domain"/>
    <property type="match status" value="1"/>
</dbReference>
<dbReference type="Pfam" id="PF13519">
    <property type="entry name" value="VWA_2"/>
    <property type="match status" value="1"/>
</dbReference>
<dbReference type="SUPFAM" id="SSF53300">
    <property type="entry name" value="vWA-like"/>
    <property type="match status" value="1"/>
</dbReference>
<evidence type="ECO:0000256" key="2">
    <source>
        <dbReference type="SAM" id="MobiDB-lite"/>
    </source>
</evidence>
<evidence type="ECO:0000256" key="1">
    <source>
        <dbReference type="PROSITE-ProRule" id="PRU00339"/>
    </source>
</evidence>
<comment type="caution">
    <text evidence="4">The sequence shown here is derived from an EMBL/GenBank/DDBJ whole genome shotgun (WGS) entry which is preliminary data.</text>
</comment>
<dbReference type="InterPro" id="IPR002035">
    <property type="entry name" value="VWF_A"/>
</dbReference>
<protein>
    <submittedName>
        <fullName evidence="4">Ca-activated chloride channel family protein</fullName>
    </submittedName>
</protein>
<feature type="domain" description="VWFA" evidence="3">
    <location>
        <begin position="93"/>
        <end position="263"/>
    </location>
</feature>